<dbReference type="InterPro" id="IPR054839">
    <property type="entry name" value="puhB_PGC"/>
</dbReference>
<dbReference type="KEGG" id="tsy:THSYN_31400"/>
<evidence type="ECO:0000259" key="2">
    <source>
        <dbReference type="Pfam" id="PF03703"/>
    </source>
</evidence>
<dbReference type="NCBIfam" id="NF040894">
    <property type="entry name" value="puhB_PGC"/>
    <property type="match status" value="1"/>
</dbReference>
<accession>A0A2K8UIR5</accession>
<feature type="transmembrane region" description="Helical" evidence="1">
    <location>
        <begin position="106"/>
        <end position="125"/>
    </location>
</feature>
<dbReference type="GO" id="GO:0016779">
    <property type="term" value="F:nucleotidyltransferase activity"/>
    <property type="evidence" value="ECO:0007669"/>
    <property type="project" value="UniProtKB-KW"/>
</dbReference>
<keyword evidence="1" id="KW-0812">Transmembrane</keyword>
<feature type="transmembrane region" description="Helical" evidence="1">
    <location>
        <begin position="72"/>
        <end position="94"/>
    </location>
</feature>
<dbReference type="AlphaFoldDB" id="A0A2K8UIR5"/>
<reference evidence="3 4" key="1">
    <citation type="submission" date="2017-03" db="EMBL/GenBank/DDBJ databases">
        <title>Complete genome sequence of Candidatus 'Thiodictyon syntrophicum' sp. nov. strain Cad16T, a photolithoautotroph purple sulfur bacterium isolated from an alpine meromictic lake.</title>
        <authorList>
            <person name="Luedin S.M."/>
            <person name="Pothier J.F."/>
            <person name="Danza F."/>
            <person name="Storelli N."/>
            <person name="Wittwer M."/>
            <person name="Tonolla M."/>
        </authorList>
    </citation>
    <scope>NUCLEOTIDE SEQUENCE [LARGE SCALE GENOMIC DNA]</scope>
    <source>
        <strain evidence="3 4">Cad16T</strain>
        <plasmid evidence="4">Plasmid pts485</plasmid>
    </source>
</reference>
<name>A0A2K8UIR5_9GAMM</name>
<keyword evidence="4" id="KW-1185">Reference proteome</keyword>
<evidence type="ECO:0000313" key="3">
    <source>
        <dbReference type="EMBL" id="AUB85430.1"/>
    </source>
</evidence>
<gene>
    <name evidence="3" type="ORF">THSYN_31400</name>
</gene>
<keyword evidence="3" id="KW-0548">Nucleotidyltransferase</keyword>
<geneLocation type="plasmid" evidence="4">
    <name>pts485</name>
</geneLocation>
<organism evidence="3 4">
    <name type="scientific">Candidatus Thiodictyon syntrophicum</name>
    <dbReference type="NCBI Taxonomy" id="1166950"/>
    <lineage>
        <taxon>Bacteria</taxon>
        <taxon>Pseudomonadati</taxon>
        <taxon>Pseudomonadota</taxon>
        <taxon>Gammaproteobacteria</taxon>
        <taxon>Chromatiales</taxon>
        <taxon>Chromatiaceae</taxon>
        <taxon>Thiodictyon</taxon>
    </lineage>
</organism>
<dbReference type="Pfam" id="PF03703">
    <property type="entry name" value="bPH_2"/>
    <property type="match status" value="1"/>
</dbReference>
<dbReference type="OrthoDB" id="7345733at2"/>
<evidence type="ECO:0000256" key="1">
    <source>
        <dbReference type="SAM" id="Phobius"/>
    </source>
</evidence>
<dbReference type="InterPro" id="IPR005182">
    <property type="entry name" value="YdbS-like_PH"/>
</dbReference>
<keyword evidence="3" id="KW-0614">Plasmid</keyword>
<keyword evidence="1" id="KW-0472">Membrane</keyword>
<feature type="domain" description="YdbS-like PH" evidence="2">
    <location>
        <begin position="95"/>
        <end position="183"/>
    </location>
</feature>
<evidence type="ECO:0000313" key="4">
    <source>
        <dbReference type="Proteomes" id="UP000232638"/>
    </source>
</evidence>
<dbReference type="EMBL" id="CP020372">
    <property type="protein sequence ID" value="AUB85430.1"/>
    <property type="molecule type" value="Genomic_DNA"/>
</dbReference>
<feature type="transmembrane region" description="Helical" evidence="1">
    <location>
        <begin position="43"/>
        <end position="60"/>
    </location>
</feature>
<dbReference type="RefSeq" id="WP_100923056.1">
    <property type="nucleotide sequence ID" value="NZ_CP020372.1"/>
</dbReference>
<dbReference type="Proteomes" id="UP000232638">
    <property type="component" value="Plasmid pTs485"/>
</dbReference>
<keyword evidence="1" id="KW-1133">Transmembrane helix</keyword>
<proteinExistence type="predicted"/>
<keyword evidence="3" id="KW-0808">Transferase</keyword>
<protein>
    <submittedName>
        <fullName evidence="3">Phosphopantetheine adenylyltransferase</fullName>
    </submittedName>
</protein>
<sequence length="204" mass="22061">MAEYDHEPVPGLPERLPPGEALLWQGVPRWQSMARHAFHARKVVFYFIALLILLLAWNLQGGKSLVVALGGALWLALLGAVAVGVLILLAWAMSRATIYTITSRRVVMRIGVAIQICINIPFAQITSAGLRRYPDGSGDLPLTLTGPVRASYIVLWPHARPWYFSPPQPMLRAVPDAAKVAEILAGALASARPAQPDPAPAPTP</sequence>